<dbReference type="GO" id="GO:0016740">
    <property type="term" value="F:transferase activity"/>
    <property type="evidence" value="ECO:0007669"/>
    <property type="project" value="UniProtKB-KW"/>
</dbReference>
<comment type="caution">
    <text evidence="1">The sequence shown here is derived from an EMBL/GenBank/DDBJ whole genome shotgun (WGS) entry which is preliminary data.</text>
</comment>
<name>A0A7J5JFQ8_BACT4</name>
<dbReference type="Proteomes" id="UP000436825">
    <property type="component" value="Unassembled WGS sequence"/>
</dbReference>
<dbReference type="AlphaFoldDB" id="A0A7J5JFQ8"/>
<accession>A0A7J5JFQ8</accession>
<reference evidence="1 2" key="1">
    <citation type="journal article" date="2019" name="Nat. Med.">
        <title>A library of human gut bacterial isolates paired with longitudinal multiomics data enables mechanistic microbiome research.</title>
        <authorList>
            <person name="Poyet M."/>
            <person name="Groussin M."/>
            <person name="Gibbons S.M."/>
            <person name="Avila-Pacheco J."/>
            <person name="Jiang X."/>
            <person name="Kearney S.M."/>
            <person name="Perrotta A.R."/>
            <person name="Berdy B."/>
            <person name="Zhao S."/>
            <person name="Lieberman T.D."/>
            <person name="Swanson P.K."/>
            <person name="Smith M."/>
            <person name="Roesemann S."/>
            <person name="Alexander J.E."/>
            <person name="Rich S.A."/>
            <person name="Livny J."/>
            <person name="Vlamakis H."/>
            <person name="Clish C."/>
            <person name="Bullock K."/>
            <person name="Deik A."/>
            <person name="Scott J."/>
            <person name="Pierce K.A."/>
            <person name="Xavier R.J."/>
            <person name="Alm E.J."/>
        </authorList>
    </citation>
    <scope>NUCLEOTIDE SEQUENCE [LARGE SCALE GENOMIC DNA]</scope>
    <source>
        <strain evidence="1 2">BIOML-A160</strain>
    </source>
</reference>
<evidence type="ECO:0000313" key="1">
    <source>
        <dbReference type="EMBL" id="KAB4450127.1"/>
    </source>
</evidence>
<dbReference type="PANTHER" id="PTHR12526">
    <property type="entry name" value="GLYCOSYLTRANSFERASE"/>
    <property type="match status" value="1"/>
</dbReference>
<gene>
    <name evidence="1" type="ORF">GAN75_26545</name>
</gene>
<evidence type="ECO:0000313" key="2">
    <source>
        <dbReference type="Proteomes" id="UP000436825"/>
    </source>
</evidence>
<protein>
    <submittedName>
        <fullName evidence="1">Glycosyltransferase family 4 protein</fullName>
    </submittedName>
</protein>
<organism evidence="1 2">
    <name type="scientific">Bacteroides thetaiotaomicron</name>
    <dbReference type="NCBI Taxonomy" id="818"/>
    <lineage>
        <taxon>Bacteria</taxon>
        <taxon>Pseudomonadati</taxon>
        <taxon>Bacteroidota</taxon>
        <taxon>Bacteroidia</taxon>
        <taxon>Bacteroidales</taxon>
        <taxon>Bacteroidaceae</taxon>
        <taxon>Bacteroides</taxon>
    </lineage>
</organism>
<keyword evidence="1" id="KW-0808">Transferase</keyword>
<dbReference type="EMBL" id="WCRW01000035">
    <property type="protein sequence ID" value="KAB4450127.1"/>
    <property type="molecule type" value="Genomic_DNA"/>
</dbReference>
<proteinExistence type="predicted"/>
<dbReference type="SUPFAM" id="SSF53756">
    <property type="entry name" value="UDP-Glycosyltransferase/glycogen phosphorylase"/>
    <property type="match status" value="1"/>
</dbReference>
<dbReference type="Gene3D" id="3.40.50.2000">
    <property type="entry name" value="Glycogen Phosphorylase B"/>
    <property type="match status" value="1"/>
</dbReference>
<dbReference type="Pfam" id="PF13692">
    <property type="entry name" value="Glyco_trans_1_4"/>
    <property type="match status" value="1"/>
</dbReference>
<sequence>MPLLCDPEEPKWSITVEDKRVKPFDGITLIYAGNPVKKDCVHSVINTVNTLANEGKAIRFLILGTTRDACMKQYAQLLFSTSLHENVMFLGRVSQYLIPAYYKKADFMVLLRESNRKSMVEFPTKFAELMTVGVPVITQETSDLTKHVINGKTGFLVEGYDYESMLFTLRSSILTVRKEDVEEMKRYVRSANSAFDWHSHIMDF</sequence>